<keyword evidence="2" id="KW-1185">Reference proteome</keyword>
<proteinExistence type="predicted"/>
<dbReference type="Proteomes" id="UP001548992">
    <property type="component" value="Unassembled WGS sequence"/>
</dbReference>
<accession>A0ABV2E3K6</accession>
<name>A0ABV2E3K6_9GAMM</name>
<sequence>MSYRKRHPHKAVEGALRYAEARGWKIAVGGHHAWGKMYCPDNSTECRCGDYCITCIWSTPKNPETHAKLLRRVVDNCSENLSGLSDEE</sequence>
<comment type="caution">
    <text evidence="1">The sequence shown here is derived from an EMBL/GenBank/DDBJ whole genome shotgun (WGS) entry which is preliminary data.</text>
</comment>
<protein>
    <submittedName>
        <fullName evidence="1">Uncharacterized protein</fullName>
    </submittedName>
</protein>
<reference evidence="1 2" key="1">
    <citation type="submission" date="2024-07" db="EMBL/GenBank/DDBJ databases">
        <title>Isolation, whole-genome sequencing, and annotation of five antibiotic-resistant bacteria from environmental samples.</title>
        <authorList>
            <person name="Bedore T."/>
            <person name="Hudson A.O."/>
            <person name="Kumar G."/>
        </authorList>
    </citation>
    <scope>NUCLEOTIDE SEQUENCE [LARGE SCALE GENOMIC DNA]</scope>
    <source>
        <strain evidence="1 2">RIT844</strain>
    </source>
</reference>
<dbReference type="EMBL" id="JBEWWF010000007">
    <property type="protein sequence ID" value="MET3077869.1"/>
    <property type="molecule type" value="Genomic_DNA"/>
</dbReference>
<gene>
    <name evidence="1" type="ORF">ABXV16_19105</name>
</gene>
<evidence type="ECO:0000313" key="2">
    <source>
        <dbReference type="Proteomes" id="UP001548992"/>
    </source>
</evidence>
<organism evidence="1 2">
    <name type="scientific">Pantoea leporis</name>
    <dbReference type="NCBI Taxonomy" id="2933780"/>
    <lineage>
        <taxon>Bacteria</taxon>
        <taxon>Pseudomonadati</taxon>
        <taxon>Pseudomonadota</taxon>
        <taxon>Gammaproteobacteria</taxon>
        <taxon>Enterobacterales</taxon>
        <taxon>Erwiniaceae</taxon>
        <taxon>Pantoea</taxon>
    </lineage>
</organism>
<evidence type="ECO:0000313" key="1">
    <source>
        <dbReference type="EMBL" id="MET3077869.1"/>
    </source>
</evidence>